<dbReference type="InterPro" id="IPR036395">
    <property type="entry name" value="Cu_fist_DNA-bd_dom_sf"/>
</dbReference>
<dbReference type="GO" id="GO:0005507">
    <property type="term" value="F:copper ion binding"/>
    <property type="evidence" value="ECO:0007669"/>
    <property type="project" value="InterPro"/>
</dbReference>
<evidence type="ECO:0000256" key="5">
    <source>
        <dbReference type="ARBA" id="ARBA00023015"/>
    </source>
</evidence>
<dbReference type="GO" id="GO:0000981">
    <property type="term" value="F:DNA-binding transcription factor activity, RNA polymerase II-specific"/>
    <property type="evidence" value="ECO:0007669"/>
    <property type="project" value="TreeGrafter"/>
</dbReference>
<feature type="domain" description="Copper-fist" evidence="8">
    <location>
        <begin position="1"/>
        <end position="40"/>
    </location>
</feature>
<evidence type="ECO:0000256" key="1">
    <source>
        <dbReference type="ARBA" id="ARBA00004123"/>
    </source>
</evidence>
<keyword evidence="2" id="KW-0479">Metal-binding</keyword>
<dbReference type="FunFam" id="3.90.430.10:FF:000001">
    <property type="entry name" value="Copper fist DNA-binding protein"/>
    <property type="match status" value="1"/>
</dbReference>
<keyword evidence="5" id="KW-0805">Transcription regulation</keyword>
<dbReference type="SMART" id="SM00412">
    <property type="entry name" value="Cu_FIST"/>
    <property type="match status" value="1"/>
</dbReference>
<dbReference type="GO" id="GO:0005634">
    <property type="term" value="C:nucleus"/>
    <property type="evidence" value="ECO:0007669"/>
    <property type="project" value="UniProtKB-SubCell"/>
</dbReference>
<evidence type="ECO:0000256" key="6">
    <source>
        <dbReference type="ARBA" id="ARBA00023163"/>
    </source>
</evidence>
<dbReference type="PROSITE" id="PS50073">
    <property type="entry name" value="COPPER_FIST_2"/>
    <property type="match status" value="1"/>
</dbReference>
<dbReference type="PRINTS" id="PR00617">
    <property type="entry name" value="COPPERFIST"/>
</dbReference>
<sequence>MVIIDGKKFACQACVKGHRSSSCTHTNRKLTEIGKKDQRASVLPNGAKNIEPSDPSSQTTSTYDILKQITNPCLCDFGGNCCCSNSCHDSNSKAQPYSDKAQPSEEIKLKKSESKTTNVTTIAPAVEPLPLLVASSSTLAASMPNCHNSSPDLTPKQPYTIPGSMYGQKELLHPSDQIITTSTQYQASNFDPIFLNSSSTVSDLSRAESAPPQSSWAGLSQSVSASQISDISPENTLFAPQTAGTALCFCGIHCPCPGCLLHDPLGLKFQPQQINAPCPTSTRQGEGCIGGLDLPTVNSLLNLSPITESFSSAQSTSTSATIGQSNRTGHSHVQLPSVTQTLGLVSGGEWKANYHQPSWGVIGSDDVNFGNLDGFINGNGNNLKGCTINGNFKPIRGCCGGSSSSDGIGASRTGCSVRKDIIEKKKMECCEPGKCEC</sequence>
<dbReference type="EMBL" id="CALTRL010005775">
    <property type="protein sequence ID" value="CAH7686202.1"/>
    <property type="molecule type" value="Genomic_DNA"/>
</dbReference>
<organism evidence="9 10">
    <name type="scientific">Phakopsora pachyrhizi</name>
    <name type="common">Asian soybean rust disease fungus</name>
    <dbReference type="NCBI Taxonomy" id="170000"/>
    <lineage>
        <taxon>Eukaryota</taxon>
        <taxon>Fungi</taxon>
        <taxon>Dikarya</taxon>
        <taxon>Basidiomycota</taxon>
        <taxon>Pucciniomycotina</taxon>
        <taxon>Pucciniomycetes</taxon>
        <taxon>Pucciniales</taxon>
        <taxon>Phakopsoraceae</taxon>
        <taxon>Phakopsora</taxon>
    </lineage>
</organism>
<dbReference type="InterPro" id="IPR051763">
    <property type="entry name" value="Copper_Homeo_Regul"/>
</dbReference>
<dbReference type="GO" id="GO:0006879">
    <property type="term" value="P:intracellular iron ion homeostasis"/>
    <property type="evidence" value="ECO:0007669"/>
    <property type="project" value="TreeGrafter"/>
</dbReference>
<dbReference type="PANTHER" id="PTHR28088:SF5">
    <property type="entry name" value="TRANSCRIPTIONAL ACTIVATOR HAA1-RELATED"/>
    <property type="match status" value="1"/>
</dbReference>
<evidence type="ECO:0000256" key="2">
    <source>
        <dbReference type="ARBA" id="ARBA00022723"/>
    </source>
</evidence>
<evidence type="ECO:0000256" key="4">
    <source>
        <dbReference type="ARBA" id="ARBA00023008"/>
    </source>
</evidence>
<dbReference type="GO" id="GO:0000978">
    <property type="term" value="F:RNA polymerase II cis-regulatory region sequence-specific DNA binding"/>
    <property type="evidence" value="ECO:0007669"/>
    <property type="project" value="TreeGrafter"/>
</dbReference>
<dbReference type="Proteomes" id="UP001153365">
    <property type="component" value="Unassembled WGS sequence"/>
</dbReference>
<reference evidence="9" key="1">
    <citation type="submission" date="2022-06" db="EMBL/GenBank/DDBJ databases">
        <authorList>
            <consortium name="SYNGENTA / RWTH Aachen University"/>
        </authorList>
    </citation>
    <scope>NUCLEOTIDE SEQUENCE</scope>
</reference>
<dbReference type="GO" id="GO:0045944">
    <property type="term" value="P:positive regulation of transcription by RNA polymerase II"/>
    <property type="evidence" value="ECO:0007669"/>
    <property type="project" value="TreeGrafter"/>
</dbReference>
<gene>
    <name evidence="9" type="ORF">PPACK8108_LOCUS20818</name>
</gene>
<accession>A0AAV0BIQ5</accession>
<dbReference type="SMART" id="SM01090">
    <property type="entry name" value="Copper-fist"/>
    <property type="match status" value="1"/>
</dbReference>
<keyword evidence="6" id="KW-0804">Transcription</keyword>
<dbReference type="SUPFAM" id="SSF57879">
    <property type="entry name" value="Zinc domain conserved in yeast copper-regulated transcription factors"/>
    <property type="match status" value="1"/>
</dbReference>
<keyword evidence="10" id="KW-1185">Reference proteome</keyword>
<comment type="caution">
    <text evidence="9">The sequence shown here is derived from an EMBL/GenBank/DDBJ whole genome shotgun (WGS) entry which is preliminary data.</text>
</comment>
<keyword evidence="7" id="KW-0539">Nucleus</keyword>
<evidence type="ECO:0000313" key="9">
    <source>
        <dbReference type="EMBL" id="CAH7686202.1"/>
    </source>
</evidence>
<protein>
    <submittedName>
        <fullName evidence="9">Expressed protein</fullName>
    </submittedName>
</protein>
<evidence type="ECO:0000313" key="10">
    <source>
        <dbReference type="Proteomes" id="UP001153365"/>
    </source>
</evidence>
<evidence type="ECO:0000256" key="3">
    <source>
        <dbReference type="ARBA" id="ARBA00022833"/>
    </source>
</evidence>
<name>A0AAV0BIQ5_PHAPC</name>
<keyword evidence="4" id="KW-0186">Copper</keyword>
<dbReference type="Gene3D" id="3.90.430.10">
    <property type="entry name" value="Copper fist DNA-binding domain"/>
    <property type="match status" value="1"/>
</dbReference>
<proteinExistence type="predicted"/>
<dbReference type="PANTHER" id="PTHR28088">
    <property type="entry name" value="TRANSCRIPTIONAL ACTIVATOR HAA1-RELATED"/>
    <property type="match status" value="1"/>
</dbReference>
<evidence type="ECO:0000256" key="7">
    <source>
        <dbReference type="ARBA" id="ARBA00023242"/>
    </source>
</evidence>
<dbReference type="Pfam" id="PF00649">
    <property type="entry name" value="Copper-fist"/>
    <property type="match status" value="1"/>
</dbReference>
<evidence type="ECO:0000259" key="8">
    <source>
        <dbReference type="PROSITE" id="PS50073"/>
    </source>
</evidence>
<comment type="subcellular location">
    <subcellularLocation>
        <location evidence="1">Nucleus</location>
    </subcellularLocation>
</comment>
<keyword evidence="3" id="KW-0862">Zinc</keyword>
<dbReference type="AlphaFoldDB" id="A0AAV0BIQ5"/>
<dbReference type="InterPro" id="IPR001083">
    <property type="entry name" value="Cu_fist_DNA-bd_dom"/>
</dbReference>
<dbReference type="GO" id="GO:0006878">
    <property type="term" value="P:intracellular copper ion homeostasis"/>
    <property type="evidence" value="ECO:0007669"/>
    <property type="project" value="TreeGrafter"/>
</dbReference>